<keyword evidence="3" id="KW-1185">Reference proteome</keyword>
<dbReference type="InterPro" id="IPR038791">
    <property type="entry name" value="Cfap97/Hemingway"/>
</dbReference>
<proteinExistence type="predicted"/>
<evidence type="ECO:0000256" key="1">
    <source>
        <dbReference type="SAM" id="MobiDB-lite"/>
    </source>
</evidence>
<dbReference type="Proteomes" id="UP001488805">
    <property type="component" value="Unassembled WGS sequence"/>
</dbReference>
<feature type="region of interest" description="Disordered" evidence="1">
    <location>
        <begin position="101"/>
        <end position="121"/>
    </location>
</feature>
<sequence length="149" mass="16612">MNSAGSAGTLQSLDLNHTEATGTTARETTHMATKLPQGRFFHSTLNRQRDHRRIEQENLALIKRLDSTKPTPSLIRSEQLKDYLNNTKILGAASYPGCMSTNMSEQSTSQTPSADPWPASSTHHSYRAIYTSTFSTTPRSKKQPRADWC</sequence>
<comment type="caution">
    <text evidence="2">The sequence shown here is derived from an EMBL/GenBank/DDBJ whole genome shotgun (WGS) entry which is preliminary data.</text>
</comment>
<feature type="compositionally biased region" description="Polar residues" evidence="1">
    <location>
        <begin position="1"/>
        <end position="15"/>
    </location>
</feature>
<evidence type="ECO:0000313" key="2">
    <source>
        <dbReference type="EMBL" id="KAK9540806.1"/>
    </source>
</evidence>
<evidence type="ECO:0008006" key="4">
    <source>
        <dbReference type="Google" id="ProtNLM"/>
    </source>
</evidence>
<dbReference type="PANTHER" id="PTHR23035">
    <property type="entry name" value="CILIA- AND FLAGELLA-ASSOCIATED PROTEIN 97-RELATED"/>
    <property type="match status" value="1"/>
</dbReference>
<protein>
    <recommendedName>
        <fullName evidence="4">Cilia- and flagella-associated protein 97</fullName>
    </recommendedName>
</protein>
<dbReference type="PANTHER" id="PTHR23035:SF1">
    <property type="entry name" value="CILIA- AND FLAGELLA-ASSOCIATED PROTEIN 97"/>
    <property type="match status" value="1"/>
</dbReference>
<dbReference type="AlphaFoldDB" id="A0AAW1G3N8"/>
<reference evidence="2 3" key="1">
    <citation type="journal article" date="2024" name="Genome Biol. Evol.">
        <title>Chromosome-level genome assembly of the viviparous eelpout Zoarces viviparus.</title>
        <authorList>
            <person name="Fuhrmann N."/>
            <person name="Brasseur M.V."/>
            <person name="Bakowski C.E."/>
            <person name="Podsiadlowski L."/>
            <person name="Prost S."/>
            <person name="Krehenwinkel H."/>
            <person name="Mayer C."/>
        </authorList>
    </citation>
    <scope>NUCLEOTIDE SEQUENCE [LARGE SCALE GENOMIC DNA]</scope>
    <source>
        <strain evidence="2">NO-MEL_2022_Ind0_liver</strain>
    </source>
</reference>
<evidence type="ECO:0000313" key="3">
    <source>
        <dbReference type="Proteomes" id="UP001488805"/>
    </source>
</evidence>
<gene>
    <name evidence="2" type="ORF">VZT92_003232</name>
</gene>
<feature type="region of interest" description="Disordered" evidence="1">
    <location>
        <begin position="1"/>
        <end position="26"/>
    </location>
</feature>
<dbReference type="GO" id="GO:0007283">
    <property type="term" value="P:spermatogenesis"/>
    <property type="evidence" value="ECO:0007669"/>
    <property type="project" value="TreeGrafter"/>
</dbReference>
<organism evidence="2 3">
    <name type="scientific">Zoarces viviparus</name>
    <name type="common">Viviparous eelpout</name>
    <name type="synonym">Blennius viviparus</name>
    <dbReference type="NCBI Taxonomy" id="48416"/>
    <lineage>
        <taxon>Eukaryota</taxon>
        <taxon>Metazoa</taxon>
        <taxon>Chordata</taxon>
        <taxon>Craniata</taxon>
        <taxon>Vertebrata</taxon>
        <taxon>Euteleostomi</taxon>
        <taxon>Actinopterygii</taxon>
        <taxon>Neopterygii</taxon>
        <taxon>Teleostei</taxon>
        <taxon>Neoteleostei</taxon>
        <taxon>Acanthomorphata</taxon>
        <taxon>Eupercaria</taxon>
        <taxon>Perciformes</taxon>
        <taxon>Cottioidei</taxon>
        <taxon>Zoarcales</taxon>
        <taxon>Zoarcidae</taxon>
        <taxon>Zoarcinae</taxon>
        <taxon>Zoarces</taxon>
    </lineage>
</organism>
<accession>A0AAW1G3N8</accession>
<dbReference type="EMBL" id="JBCEZU010000013">
    <property type="protein sequence ID" value="KAK9540806.1"/>
    <property type="molecule type" value="Genomic_DNA"/>
</dbReference>
<name>A0AAW1G3N8_ZOAVI</name>